<dbReference type="InterPro" id="IPR043519">
    <property type="entry name" value="NT_sf"/>
</dbReference>
<dbReference type="SUPFAM" id="SSF81301">
    <property type="entry name" value="Nucleotidyltransferase"/>
    <property type="match status" value="1"/>
</dbReference>
<evidence type="ECO:0000313" key="2">
    <source>
        <dbReference type="Proteomes" id="UP000270219"/>
    </source>
</evidence>
<dbReference type="RefSeq" id="WP_121521339.1">
    <property type="nucleotide sequence ID" value="NZ_RCHR01000001.1"/>
</dbReference>
<protein>
    <submittedName>
        <fullName evidence="1">GrpB family protein</fullName>
    </submittedName>
</protein>
<keyword evidence="2" id="KW-1185">Reference proteome</keyword>
<dbReference type="PANTHER" id="PTHR34822:SF1">
    <property type="entry name" value="GRPB FAMILY PROTEIN"/>
    <property type="match status" value="1"/>
</dbReference>
<organism evidence="1 2">
    <name type="scientific">Oceanobacillus piezotolerans</name>
    <dbReference type="NCBI Taxonomy" id="2448030"/>
    <lineage>
        <taxon>Bacteria</taxon>
        <taxon>Bacillati</taxon>
        <taxon>Bacillota</taxon>
        <taxon>Bacilli</taxon>
        <taxon>Bacillales</taxon>
        <taxon>Bacillaceae</taxon>
        <taxon>Oceanobacillus</taxon>
    </lineage>
</organism>
<dbReference type="EMBL" id="RCHR01000001">
    <property type="protein sequence ID" value="RLL48291.1"/>
    <property type="molecule type" value="Genomic_DNA"/>
</dbReference>
<dbReference type="Pfam" id="PF04229">
    <property type="entry name" value="GrpB"/>
    <property type="match status" value="1"/>
</dbReference>
<dbReference type="OrthoDB" id="9799092at2"/>
<evidence type="ECO:0000313" key="1">
    <source>
        <dbReference type="EMBL" id="RLL48291.1"/>
    </source>
</evidence>
<dbReference type="AlphaFoldDB" id="A0A498DBA8"/>
<dbReference type="Gene3D" id="3.30.460.10">
    <property type="entry name" value="Beta Polymerase, domain 2"/>
    <property type="match status" value="1"/>
</dbReference>
<dbReference type="InterPro" id="IPR007344">
    <property type="entry name" value="GrpB/CoaE"/>
</dbReference>
<dbReference type="PANTHER" id="PTHR34822">
    <property type="entry name" value="GRPB DOMAIN PROTEIN (AFU_ORTHOLOGUE AFUA_1G01530)"/>
    <property type="match status" value="1"/>
</dbReference>
<dbReference type="Proteomes" id="UP000270219">
    <property type="component" value="Unassembled WGS sequence"/>
</dbReference>
<name>A0A498DBA8_9BACI</name>
<sequence length="178" mass="20662">MRKVEVASYTEEWAGIFASEAEKLRSTFGEELVEVHHIGSTSVHGLKAKPIIDIMIIVKEISRVDYYNKDLQFLGYEPMGENGITGRRFFQKGGNNRSHHIHIFQIGSPEITRHLAFRDYLRAHPKVRNKYGALKEQLANRFPWDIEAYINGKNELVREIEQKAVKWYRLNCGEITQS</sequence>
<proteinExistence type="predicted"/>
<gene>
    <name evidence="1" type="ORF">D8M04_03180</name>
</gene>
<reference evidence="1 2" key="1">
    <citation type="submission" date="2018-10" db="EMBL/GenBank/DDBJ databases">
        <title>Oceanobacillus sp. YLB-02 draft genome.</title>
        <authorList>
            <person name="Yu L."/>
        </authorList>
    </citation>
    <scope>NUCLEOTIDE SEQUENCE [LARGE SCALE GENOMIC DNA]</scope>
    <source>
        <strain evidence="1 2">YLB-02</strain>
    </source>
</reference>
<comment type="caution">
    <text evidence="1">The sequence shown here is derived from an EMBL/GenBank/DDBJ whole genome shotgun (WGS) entry which is preliminary data.</text>
</comment>
<accession>A0A498DBA8</accession>